<gene>
    <name evidence="2" type="ORF">Scep_027975</name>
</gene>
<accession>A0AAP0ECA0</accession>
<protein>
    <submittedName>
        <fullName evidence="2">Uncharacterized protein</fullName>
    </submittedName>
</protein>
<comment type="caution">
    <text evidence="2">The sequence shown here is derived from an EMBL/GenBank/DDBJ whole genome shotgun (WGS) entry which is preliminary data.</text>
</comment>
<name>A0AAP0ECA0_9MAGN</name>
<reference evidence="2 3" key="1">
    <citation type="submission" date="2024-01" db="EMBL/GenBank/DDBJ databases">
        <title>Genome assemblies of Stephania.</title>
        <authorList>
            <person name="Yang L."/>
        </authorList>
    </citation>
    <scope>NUCLEOTIDE SEQUENCE [LARGE SCALE GENOMIC DNA]</scope>
    <source>
        <strain evidence="2">JXDWG</strain>
        <tissue evidence="2">Leaf</tissue>
    </source>
</reference>
<dbReference type="EMBL" id="JBBNAG010000012">
    <property type="protein sequence ID" value="KAK9088893.1"/>
    <property type="molecule type" value="Genomic_DNA"/>
</dbReference>
<evidence type="ECO:0000256" key="1">
    <source>
        <dbReference type="SAM" id="MobiDB-lite"/>
    </source>
</evidence>
<feature type="region of interest" description="Disordered" evidence="1">
    <location>
        <begin position="1"/>
        <end position="62"/>
    </location>
</feature>
<evidence type="ECO:0000313" key="3">
    <source>
        <dbReference type="Proteomes" id="UP001419268"/>
    </source>
</evidence>
<evidence type="ECO:0000313" key="2">
    <source>
        <dbReference type="EMBL" id="KAK9088893.1"/>
    </source>
</evidence>
<organism evidence="2 3">
    <name type="scientific">Stephania cephalantha</name>
    <dbReference type="NCBI Taxonomy" id="152367"/>
    <lineage>
        <taxon>Eukaryota</taxon>
        <taxon>Viridiplantae</taxon>
        <taxon>Streptophyta</taxon>
        <taxon>Embryophyta</taxon>
        <taxon>Tracheophyta</taxon>
        <taxon>Spermatophyta</taxon>
        <taxon>Magnoliopsida</taxon>
        <taxon>Ranunculales</taxon>
        <taxon>Menispermaceae</taxon>
        <taxon>Menispermoideae</taxon>
        <taxon>Cissampelideae</taxon>
        <taxon>Stephania</taxon>
    </lineage>
</organism>
<feature type="compositionally biased region" description="Low complexity" evidence="1">
    <location>
        <begin position="34"/>
        <end position="43"/>
    </location>
</feature>
<proteinExistence type="predicted"/>
<feature type="compositionally biased region" description="Basic residues" evidence="1">
    <location>
        <begin position="1"/>
        <end position="10"/>
    </location>
</feature>
<dbReference type="AlphaFoldDB" id="A0AAP0ECA0"/>
<feature type="compositionally biased region" description="Gly residues" evidence="1">
    <location>
        <begin position="17"/>
        <end position="33"/>
    </location>
</feature>
<dbReference type="Proteomes" id="UP001419268">
    <property type="component" value="Unassembled WGS sequence"/>
</dbReference>
<sequence>MRSSGGRRARAAAAEQAGGGGGGAGSAGEGSGGATVTTSASARQRQRRGERRDGVVGPIGGVNRRMSKTRLRDLGCYSRVSVPVVWAFGYPVSGLGRYIPLLVVLMAN</sequence>
<keyword evidence="3" id="KW-1185">Reference proteome</keyword>